<evidence type="ECO:0000313" key="8">
    <source>
        <dbReference type="EMBL" id="KAJ5103750.1"/>
    </source>
</evidence>
<evidence type="ECO:0000313" key="9">
    <source>
        <dbReference type="Proteomes" id="UP001149074"/>
    </source>
</evidence>
<dbReference type="PANTHER" id="PTHR31394:SF1">
    <property type="entry name" value="TRANSMEMBRANE PROTEIN 199"/>
    <property type="match status" value="1"/>
</dbReference>
<organism evidence="8 9">
    <name type="scientific">Penicillium argentinense</name>
    <dbReference type="NCBI Taxonomy" id="1131581"/>
    <lineage>
        <taxon>Eukaryota</taxon>
        <taxon>Fungi</taxon>
        <taxon>Dikarya</taxon>
        <taxon>Ascomycota</taxon>
        <taxon>Pezizomycotina</taxon>
        <taxon>Eurotiomycetes</taxon>
        <taxon>Eurotiomycetidae</taxon>
        <taxon>Eurotiales</taxon>
        <taxon>Aspergillaceae</taxon>
        <taxon>Penicillium</taxon>
    </lineage>
</organism>
<reference evidence="8" key="1">
    <citation type="submission" date="2022-11" db="EMBL/GenBank/DDBJ databases">
        <authorList>
            <person name="Petersen C."/>
        </authorList>
    </citation>
    <scope>NUCLEOTIDE SEQUENCE</scope>
    <source>
        <strain evidence="8">IBT 30761</strain>
    </source>
</reference>
<feature type="transmembrane region" description="Helical" evidence="7">
    <location>
        <begin position="217"/>
        <end position="238"/>
    </location>
</feature>
<dbReference type="Pfam" id="PF11712">
    <property type="entry name" value="Vma12"/>
    <property type="match status" value="1"/>
</dbReference>
<keyword evidence="9" id="KW-1185">Reference proteome</keyword>
<sequence>MVLLIATNRILTALEAVPASRREELELPATLELHGPIAHEQLLRLSKHLNQDTYKALNDDSNAQIPTVLSALLRGTAVYVPPPPKKPEPVRPNHLSNSQNSVANAPQSPEYLASKARLLAAAQQAEYQRLLNPTYIPNADHADPHSADNAPVLSEDPLTPSLVLNIFLSVIITGFSVYWALTKFTMPEILATIFSQWTGPAVDEERKPAGASDAVRVLLSLFAALAVAVAESFLYVFYIGKIERAKIKEGKLKERKVFVKEVYGALRGEIDEGRAINVDEKAEIWGKGVNGGVRRRIREKWEKENEAQSET</sequence>
<keyword evidence="2 7" id="KW-0812">Transmembrane</keyword>
<dbReference type="InterPro" id="IPR021013">
    <property type="entry name" value="ATPase_Vma12"/>
</dbReference>
<dbReference type="RefSeq" id="XP_056477130.1">
    <property type="nucleotide sequence ID" value="XM_056616773.1"/>
</dbReference>
<proteinExistence type="predicted"/>
<evidence type="ECO:0000256" key="7">
    <source>
        <dbReference type="SAM" id="Phobius"/>
    </source>
</evidence>
<name>A0A9W9FP32_9EURO</name>
<feature type="region of interest" description="Disordered" evidence="6">
    <location>
        <begin position="80"/>
        <end position="106"/>
    </location>
</feature>
<reference evidence="8" key="2">
    <citation type="journal article" date="2023" name="IMA Fungus">
        <title>Comparative genomic study of the Penicillium genus elucidates a diverse pangenome and 15 lateral gene transfer events.</title>
        <authorList>
            <person name="Petersen C."/>
            <person name="Sorensen T."/>
            <person name="Nielsen M.R."/>
            <person name="Sondergaard T.E."/>
            <person name="Sorensen J.L."/>
            <person name="Fitzpatrick D.A."/>
            <person name="Frisvad J.C."/>
            <person name="Nielsen K.L."/>
        </authorList>
    </citation>
    <scope>NUCLEOTIDE SEQUENCE</scope>
    <source>
        <strain evidence="8">IBT 30761</strain>
    </source>
</reference>
<dbReference type="EMBL" id="JAPQKI010000004">
    <property type="protein sequence ID" value="KAJ5103750.1"/>
    <property type="molecule type" value="Genomic_DNA"/>
</dbReference>
<keyword evidence="3" id="KW-0256">Endoplasmic reticulum</keyword>
<keyword evidence="5 7" id="KW-0472">Membrane</keyword>
<dbReference type="GO" id="GO:0005789">
    <property type="term" value="C:endoplasmic reticulum membrane"/>
    <property type="evidence" value="ECO:0007669"/>
    <property type="project" value="UniProtKB-SubCell"/>
</dbReference>
<evidence type="ECO:0000256" key="5">
    <source>
        <dbReference type="ARBA" id="ARBA00023136"/>
    </source>
</evidence>
<dbReference type="AlphaFoldDB" id="A0A9W9FP32"/>
<evidence type="ECO:0000256" key="6">
    <source>
        <dbReference type="SAM" id="MobiDB-lite"/>
    </source>
</evidence>
<dbReference type="OrthoDB" id="19981at2759"/>
<evidence type="ECO:0000256" key="4">
    <source>
        <dbReference type="ARBA" id="ARBA00022989"/>
    </source>
</evidence>
<evidence type="ECO:0000256" key="1">
    <source>
        <dbReference type="ARBA" id="ARBA00004477"/>
    </source>
</evidence>
<evidence type="ECO:0000256" key="3">
    <source>
        <dbReference type="ARBA" id="ARBA00022824"/>
    </source>
</evidence>
<protein>
    <submittedName>
        <fullName evidence="8">Uncharacterized protein</fullName>
    </submittedName>
</protein>
<dbReference type="GeneID" id="81355752"/>
<keyword evidence="4 7" id="KW-1133">Transmembrane helix</keyword>
<dbReference type="PANTHER" id="PTHR31394">
    <property type="entry name" value="TRANSMEMBRANE PROTEIN 199"/>
    <property type="match status" value="1"/>
</dbReference>
<feature type="compositionally biased region" description="Polar residues" evidence="6">
    <location>
        <begin position="94"/>
        <end position="106"/>
    </location>
</feature>
<accession>A0A9W9FP32</accession>
<evidence type="ECO:0000256" key="2">
    <source>
        <dbReference type="ARBA" id="ARBA00022692"/>
    </source>
</evidence>
<dbReference type="Proteomes" id="UP001149074">
    <property type="component" value="Unassembled WGS sequence"/>
</dbReference>
<gene>
    <name evidence="8" type="ORF">N7532_004279</name>
</gene>
<dbReference type="GO" id="GO:0070072">
    <property type="term" value="P:vacuolar proton-transporting V-type ATPase complex assembly"/>
    <property type="evidence" value="ECO:0007669"/>
    <property type="project" value="InterPro"/>
</dbReference>
<comment type="caution">
    <text evidence="8">The sequence shown here is derived from an EMBL/GenBank/DDBJ whole genome shotgun (WGS) entry which is preliminary data.</text>
</comment>
<comment type="subcellular location">
    <subcellularLocation>
        <location evidence="1">Endoplasmic reticulum membrane</location>
        <topology evidence="1">Multi-pass membrane protein</topology>
    </subcellularLocation>
</comment>
<feature type="transmembrane region" description="Helical" evidence="7">
    <location>
        <begin position="162"/>
        <end position="181"/>
    </location>
</feature>